<dbReference type="Pfam" id="PF02819">
    <property type="entry name" value="Toxin_9"/>
    <property type="match status" value="1"/>
</dbReference>
<keyword evidence="2" id="KW-0964">Secreted</keyword>
<dbReference type="GO" id="GO:0005576">
    <property type="term" value="C:extracellular region"/>
    <property type="evidence" value="ECO:0007669"/>
    <property type="project" value="UniProtKB-SubCell"/>
</dbReference>
<comment type="caution">
    <text evidence="6">The sequence shown here is derived from an EMBL/GenBank/DDBJ whole genome shotgun (WGS) entry which is preliminary data.</text>
</comment>
<organism evidence="6 7">
    <name type="scientific">Oedothorax gibbosus</name>
    <dbReference type="NCBI Taxonomy" id="931172"/>
    <lineage>
        <taxon>Eukaryota</taxon>
        <taxon>Metazoa</taxon>
        <taxon>Ecdysozoa</taxon>
        <taxon>Arthropoda</taxon>
        <taxon>Chelicerata</taxon>
        <taxon>Arachnida</taxon>
        <taxon>Araneae</taxon>
        <taxon>Araneomorphae</taxon>
        <taxon>Entelegynae</taxon>
        <taxon>Araneoidea</taxon>
        <taxon>Linyphiidae</taxon>
        <taxon>Erigoninae</taxon>
        <taxon>Oedothorax</taxon>
    </lineage>
</organism>
<evidence type="ECO:0000256" key="3">
    <source>
        <dbReference type="ARBA" id="ARBA00023157"/>
    </source>
</evidence>
<name>A0AAV6VFS7_9ARAC</name>
<dbReference type="InterPro" id="IPR004169">
    <property type="entry name" value="Spidertoxin"/>
</dbReference>
<evidence type="ECO:0000313" key="7">
    <source>
        <dbReference type="Proteomes" id="UP000827092"/>
    </source>
</evidence>
<sequence length="148" mass="16240">MSQKKIETITFSRSLEQGAPREAPTQLSPPACDTRHLSLSSSSSCLRPCPCSAMQTQLLASAVLVLLLVQVALAIPPALDRNFPEDYSENALEQLLGRSDKRGCIQRGGGCDARPNDCCPNSACRCNLWGTNCRCDRQGLFQQWGRRK</sequence>
<proteinExistence type="predicted"/>
<feature type="transmembrane region" description="Helical" evidence="5">
    <location>
        <begin position="58"/>
        <end position="79"/>
    </location>
</feature>
<evidence type="ECO:0000313" key="6">
    <source>
        <dbReference type="EMBL" id="KAG8195552.1"/>
    </source>
</evidence>
<dbReference type="GO" id="GO:0008200">
    <property type="term" value="F:ion channel inhibitor activity"/>
    <property type="evidence" value="ECO:0007669"/>
    <property type="project" value="InterPro"/>
</dbReference>
<keyword evidence="5" id="KW-0812">Transmembrane</keyword>
<keyword evidence="5" id="KW-1133">Transmembrane helix</keyword>
<evidence type="ECO:0000256" key="1">
    <source>
        <dbReference type="ARBA" id="ARBA00004613"/>
    </source>
</evidence>
<dbReference type="EMBL" id="JAFNEN010000084">
    <property type="protein sequence ID" value="KAG8195552.1"/>
    <property type="molecule type" value="Genomic_DNA"/>
</dbReference>
<dbReference type="SUPFAM" id="SSF57059">
    <property type="entry name" value="omega toxin-like"/>
    <property type="match status" value="1"/>
</dbReference>
<comment type="subcellular location">
    <subcellularLocation>
        <location evidence="1">Secreted</location>
    </subcellularLocation>
</comment>
<feature type="region of interest" description="Disordered" evidence="4">
    <location>
        <begin position="1"/>
        <end position="31"/>
    </location>
</feature>
<gene>
    <name evidence="6" type="ORF">JTE90_002178</name>
</gene>
<evidence type="ECO:0000256" key="2">
    <source>
        <dbReference type="ARBA" id="ARBA00022525"/>
    </source>
</evidence>
<keyword evidence="5" id="KW-0472">Membrane</keyword>
<protein>
    <submittedName>
        <fullName evidence="6">Uncharacterized protein</fullName>
    </submittedName>
</protein>
<dbReference type="AlphaFoldDB" id="A0AAV6VFS7"/>
<evidence type="ECO:0000256" key="5">
    <source>
        <dbReference type="SAM" id="Phobius"/>
    </source>
</evidence>
<keyword evidence="3" id="KW-1015">Disulfide bond</keyword>
<accession>A0AAV6VFS7</accession>
<reference evidence="6 7" key="1">
    <citation type="journal article" date="2022" name="Nat. Ecol. Evol.">
        <title>A masculinizing supergene underlies an exaggerated male reproductive morph in a spider.</title>
        <authorList>
            <person name="Hendrickx F."/>
            <person name="De Corte Z."/>
            <person name="Sonet G."/>
            <person name="Van Belleghem S.M."/>
            <person name="Kostlbacher S."/>
            <person name="Vangestel C."/>
        </authorList>
    </citation>
    <scope>NUCLEOTIDE SEQUENCE [LARGE SCALE GENOMIC DNA]</scope>
    <source>
        <strain evidence="6">W744_W776</strain>
    </source>
</reference>
<dbReference type="Proteomes" id="UP000827092">
    <property type="component" value="Unassembled WGS sequence"/>
</dbReference>
<evidence type="ECO:0000256" key="4">
    <source>
        <dbReference type="SAM" id="MobiDB-lite"/>
    </source>
</evidence>
<dbReference type="Gene3D" id="4.10.40.10">
    <property type="match status" value="1"/>
</dbReference>
<dbReference type="CDD" id="cd12960">
    <property type="entry name" value="Spider_toxin"/>
    <property type="match status" value="1"/>
</dbReference>
<keyword evidence="7" id="KW-1185">Reference proteome</keyword>